<reference evidence="2 3" key="1">
    <citation type="submission" date="2006-05" db="EMBL/GenBank/DDBJ databases">
        <authorList>
            <person name="King G."/>
            <person name="Ferriera S."/>
            <person name="Johnson J."/>
            <person name="Kravitz S."/>
            <person name="Beeson K."/>
            <person name="Sutton G."/>
            <person name="Rogers Y.-H."/>
            <person name="Friedman R."/>
            <person name="Frazier M."/>
            <person name="Venter J.C."/>
        </authorList>
    </citation>
    <scope>NUCLEOTIDE SEQUENCE [LARGE SCALE GENOMIC DNA]</scope>
    <source>
        <strain evidence="3">ATCC 25650 / DSM 13394 / JCM 20685 / NBRC 16684 / NCIMB 2208 / IAM 12614 / B1</strain>
    </source>
</reference>
<comment type="caution">
    <text evidence="2">The sequence shown here is derived from an EMBL/GenBank/DDBJ whole genome shotgun (WGS) entry which is preliminary data.</text>
</comment>
<dbReference type="GeneID" id="68849771"/>
<dbReference type="Gene3D" id="3.30.1330.40">
    <property type="entry name" value="RutC-like"/>
    <property type="match status" value="1"/>
</dbReference>
<gene>
    <name evidence="2" type="ORF">SIAM614_17097</name>
</gene>
<dbReference type="AlphaFoldDB" id="A0P325"/>
<dbReference type="GO" id="GO:0005829">
    <property type="term" value="C:cytosol"/>
    <property type="evidence" value="ECO:0007669"/>
    <property type="project" value="TreeGrafter"/>
</dbReference>
<proteinExistence type="inferred from homology"/>
<dbReference type="eggNOG" id="COG0251">
    <property type="taxonomic scope" value="Bacteria"/>
</dbReference>
<dbReference type="CDD" id="cd00448">
    <property type="entry name" value="YjgF_YER057c_UK114_family"/>
    <property type="match status" value="1"/>
</dbReference>
<dbReference type="PANTHER" id="PTHR11803">
    <property type="entry name" value="2-IMINOBUTANOATE/2-IMINOPROPANOATE DEAMINASE RIDA"/>
    <property type="match status" value="1"/>
</dbReference>
<dbReference type="RefSeq" id="WP_006939871.1">
    <property type="nucleotide sequence ID" value="NZ_AAUW01000028.1"/>
</dbReference>
<dbReference type="PANTHER" id="PTHR11803:SF58">
    <property type="entry name" value="PROTEIN HMF1-RELATED"/>
    <property type="match status" value="1"/>
</dbReference>
<dbReference type="GO" id="GO:0019239">
    <property type="term" value="F:deaminase activity"/>
    <property type="evidence" value="ECO:0007669"/>
    <property type="project" value="TreeGrafter"/>
</dbReference>
<dbReference type="OrthoDB" id="583118at2"/>
<name>A0P325_ROSAI</name>
<protein>
    <recommendedName>
        <fullName evidence="4">Enamine deaminase RidA (YjgF/YER057c/UK114 family)</fullName>
    </recommendedName>
</protein>
<accession>A0P325</accession>
<dbReference type="Proteomes" id="UP000004848">
    <property type="component" value="Unassembled WGS sequence"/>
</dbReference>
<evidence type="ECO:0000313" key="2">
    <source>
        <dbReference type="EMBL" id="EAV40634.1"/>
    </source>
</evidence>
<dbReference type="InterPro" id="IPR006175">
    <property type="entry name" value="YjgF/YER057c/UK114"/>
</dbReference>
<dbReference type="InterPro" id="IPR035959">
    <property type="entry name" value="RutC-like_sf"/>
</dbReference>
<dbReference type="EMBL" id="AAUW01000028">
    <property type="protein sequence ID" value="EAV40634.1"/>
    <property type="molecule type" value="Genomic_DNA"/>
</dbReference>
<dbReference type="SUPFAM" id="SSF55298">
    <property type="entry name" value="YjgF-like"/>
    <property type="match status" value="1"/>
</dbReference>
<organism evidence="2 3">
    <name type="scientific">Roseibium aggregatum (strain ATCC 25650 / DSM 13394 / JCM 20685 / NBRC 16684 / NCIMB 2208 / IAM 12614 / B1)</name>
    <name type="common">Stappia aggregata</name>
    <dbReference type="NCBI Taxonomy" id="384765"/>
    <lineage>
        <taxon>Bacteria</taxon>
        <taxon>Pseudomonadati</taxon>
        <taxon>Pseudomonadota</taxon>
        <taxon>Alphaproteobacteria</taxon>
        <taxon>Hyphomicrobiales</taxon>
        <taxon>Stappiaceae</taxon>
        <taxon>Roseibium</taxon>
    </lineage>
</organism>
<evidence type="ECO:0000313" key="3">
    <source>
        <dbReference type="Proteomes" id="UP000004848"/>
    </source>
</evidence>
<sequence>MALVRQNFEELGLPAGPYSHAVRHGQTVYTSGFTAFGTPAQSASAGPQVREIFDQLQIIATHFGGSLKDIVKVTVFVTDMADLPEIRSTLSDLYEKDIPASSLVCVAALFHADLRVEIEAIIAS</sequence>
<comment type="similarity">
    <text evidence="1">Belongs to the RutC family.</text>
</comment>
<evidence type="ECO:0008006" key="4">
    <source>
        <dbReference type="Google" id="ProtNLM"/>
    </source>
</evidence>
<dbReference type="Pfam" id="PF01042">
    <property type="entry name" value="Ribonuc_L-PSP"/>
    <property type="match status" value="1"/>
</dbReference>
<evidence type="ECO:0000256" key="1">
    <source>
        <dbReference type="ARBA" id="ARBA00010552"/>
    </source>
</evidence>